<dbReference type="SMART" id="SM00710">
    <property type="entry name" value="PbH1"/>
    <property type="match status" value="7"/>
</dbReference>
<feature type="domain" description="Right handed beta helix" evidence="1">
    <location>
        <begin position="179"/>
        <end position="375"/>
    </location>
</feature>
<dbReference type="EMBL" id="CP001798">
    <property type="protein sequence ID" value="ADE16687.1"/>
    <property type="molecule type" value="Genomic_DNA"/>
</dbReference>
<dbReference type="InterPro" id="IPR039448">
    <property type="entry name" value="Beta_helix"/>
</dbReference>
<evidence type="ECO:0000313" key="3">
    <source>
        <dbReference type="Proteomes" id="UP000001844"/>
    </source>
</evidence>
<evidence type="ECO:0000313" key="2">
    <source>
        <dbReference type="EMBL" id="ADE16687.1"/>
    </source>
</evidence>
<dbReference type="SUPFAM" id="SSF51126">
    <property type="entry name" value="Pectin lyase-like"/>
    <property type="match status" value="1"/>
</dbReference>
<dbReference type="Gene3D" id="2.160.20.10">
    <property type="entry name" value="Single-stranded right-handed beta-helix, Pectin lyase-like"/>
    <property type="match status" value="1"/>
</dbReference>
<accession>D5C2L2</accession>
<dbReference type="HOGENOM" id="CLU_707553_0_0_6"/>
<dbReference type="InterPro" id="IPR012334">
    <property type="entry name" value="Pectin_lyas_fold"/>
</dbReference>
<gene>
    <name evidence="2" type="ordered locus">Nhal_3666</name>
</gene>
<proteinExistence type="predicted"/>
<organism evidence="2 3">
    <name type="scientific">Nitrosococcus halophilus (strain Nc4)</name>
    <dbReference type="NCBI Taxonomy" id="472759"/>
    <lineage>
        <taxon>Bacteria</taxon>
        <taxon>Pseudomonadati</taxon>
        <taxon>Pseudomonadota</taxon>
        <taxon>Gammaproteobacteria</taxon>
        <taxon>Chromatiales</taxon>
        <taxon>Chromatiaceae</taxon>
        <taxon>Nitrosococcus</taxon>
    </lineage>
</organism>
<dbReference type="InterPro" id="IPR006626">
    <property type="entry name" value="PbH1"/>
</dbReference>
<dbReference type="AlphaFoldDB" id="D5C2L2"/>
<evidence type="ECO:0000259" key="1">
    <source>
        <dbReference type="Pfam" id="PF13229"/>
    </source>
</evidence>
<reference evidence="3" key="1">
    <citation type="submission" date="2010-04" db="EMBL/GenBank/DDBJ databases">
        <title>Complete genome sequence of Nitrosococcus halophilus Nc4, a salt-adapted, aerobic obligate ammonia-oxidizing sulfur purple bacterium.</title>
        <authorList>
            <consortium name="US DOE Joint Genome Institute"/>
            <person name="Campbell M.A."/>
            <person name="Malfatti S.A."/>
            <person name="Chain P.S.G."/>
            <person name="Heidelberg J.F."/>
            <person name="Ward B.B."/>
            <person name="Klotz M.G."/>
        </authorList>
    </citation>
    <scope>NUCLEOTIDE SEQUENCE [LARGE SCALE GENOMIC DNA]</scope>
    <source>
        <strain evidence="3">Nc4</strain>
    </source>
</reference>
<sequence length="390" mass="42304">MAIYNSKYCKLYLRRLRLGMADHDVGATRSTLSWSDCGESIPWATYWGPSQSGPLSTFVDNNPCVQIADGTHVFSGTQLMQNTSHGFLYVRGNGSNTVLKANESMHCPYYPSSSSCFRRLLKVDSSNVKIENLKINGDAYLSNGTMRDGLAGGITILKGTSNHNNVVNNVIFRNLVCVGVQLGGNGNSVKNSNFAYIGGYCPDSDNPNWFGVGAGIYAAGWGGLASWNVAIRDNSFQNLQGTPIDVAKVDYGAITGNFIKNTKGIAGMMLFGNRYFNVLNNTVDNAGGEFNQPAYDSHPDCYIESDNEETAIRICSDGSSNKSVDMTVKNNTIKNSDYGIVLIGSSGREPDDSTIEGNDLWNNPVGNRCMDDRSPGANTWSQSSCNVLYF</sequence>
<dbReference type="InterPro" id="IPR011050">
    <property type="entry name" value="Pectin_lyase_fold/virulence"/>
</dbReference>
<dbReference type="KEGG" id="nhl:Nhal_3666"/>
<dbReference type="Pfam" id="PF13229">
    <property type="entry name" value="Beta_helix"/>
    <property type="match status" value="1"/>
</dbReference>
<keyword evidence="3" id="KW-1185">Reference proteome</keyword>
<protein>
    <recommendedName>
        <fullName evidence="1">Right handed beta helix domain-containing protein</fullName>
    </recommendedName>
</protein>
<dbReference type="Proteomes" id="UP000001844">
    <property type="component" value="Chromosome"/>
</dbReference>
<name>D5C2L2_NITHN</name>